<dbReference type="Proteomes" id="UP001589589">
    <property type="component" value="Unassembled WGS sequence"/>
</dbReference>
<evidence type="ECO:0000313" key="1">
    <source>
        <dbReference type="EMBL" id="MFB9065595.1"/>
    </source>
</evidence>
<name>A0ABV5FPW7_9FLAO</name>
<organism evidence="1 2">
    <name type="scientific">Flavobacterium branchiarum</name>
    <dbReference type="NCBI Taxonomy" id="1114870"/>
    <lineage>
        <taxon>Bacteria</taxon>
        <taxon>Pseudomonadati</taxon>
        <taxon>Bacteroidota</taxon>
        <taxon>Flavobacteriia</taxon>
        <taxon>Flavobacteriales</taxon>
        <taxon>Flavobacteriaceae</taxon>
        <taxon>Flavobacterium</taxon>
    </lineage>
</organism>
<gene>
    <name evidence="1" type="ORF">ACFFUQ_16360</name>
</gene>
<dbReference type="EMBL" id="JBHMEX010000054">
    <property type="protein sequence ID" value="MFB9065595.1"/>
    <property type="molecule type" value="Genomic_DNA"/>
</dbReference>
<reference evidence="1 2" key="1">
    <citation type="submission" date="2024-09" db="EMBL/GenBank/DDBJ databases">
        <authorList>
            <person name="Sun Q."/>
            <person name="Mori K."/>
        </authorList>
    </citation>
    <scope>NUCLEOTIDE SEQUENCE [LARGE SCALE GENOMIC DNA]</scope>
    <source>
        <strain evidence="1 2">CECT 7908</strain>
    </source>
</reference>
<keyword evidence="2" id="KW-1185">Reference proteome</keyword>
<protein>
    <submittedName>
        <fullName evidence="1">Uncharacterized protein</fullName>
    </submittedName>
</protein>
<evidence type="ECO:0000313" key="2">
    <source>
        <dbReference type="Proteomes" id="UP001589589"/>
    </source>
</evidence>
<proteinExistence type="predicted"/>
<comment type="caution">
    <text evidence="1">The sequence shown here is derived from an EMBL/GenBank/DDBJ whole genome shotgun (WGS) entry which is preliminary data.</text>
</comment>
<sequence length="89" mass="10386">MLIDKINQRLENLHNVLVYCSEVDKRSFGKLYVFTLEERICINQERGGLFSQLAGINGEILPQEIRNYQVPPHIENKINFSLKKVSRII</sequence>
<dbReference type="RefSeq" id="WP_290263761.1">
    <property type="nucleotide sequence ID" value="NZ_JAUFQQ010000003.1"/>
</dbReference>
<accession>A0ABV5FPW7</accession>